<evidence type="ECO:0000256" key="1">
    <source>
        <dbReference type="ARBA" id="ARBA00001971"/>
    </source>
</evidence>
<comment type="cofactor">
    <cofactor evidence="1 6">
        <name>heme</name>
        <dbReference type="ChEBI" id="CHEBI:30413"/>
    </cofactor>
</comment>
<keyword evidence="3 6" id="KW-0349">Heme</keyword>
<dbReference type="AlphaFoldDB" id="A0A8K0TH26"/>
<keyword evidence="10" id="KW-1185">Reference proteome</keyword>
<keyword evidence="4 6" id="KW-0479">Metal-binding</keyword>
<dbReference type="GO" id="GO:0004497">
    <property type="term" value="F:monooxygenase activity"/>
    <property type="evidence" value="ECO:0007669"/>
    <property type="project" value="UniProtKB-KW"/>
</dbReference>
<dbReference type="PANTHER" id="PTHR24305">
    <property type="entry name" value="CYTOCHROME P450"/>
    <property type="match status" value="1"/>
</dbReference>
<dbReference type="PRINTS" id="PR00385">
    <property type="entry name" value="P450"/>
</dbReference>
<dbReference type="InterPro" id="IPR001128">
    <property type="entry name" value="Cyt_P450"/>
</dbReference>
<protein>
    <submittedName>
        <fullName evidence="9">Cytochrome P450</fullName>
    </submittedName>
</protein>
<dbReference type="InterPro" id="IPR036396">
    <property type="entry name" value="Cyt_P450_sf"/>
</dbReference>
<dbReference type="Gene3D" id="1.10.630.10">
    <property type="entry name" value="Cytochrome P450"/>
    <property type="match status" value="1"/>
</dbReference>
<dbReference type="InterPro" id="IPR002401">
    <property type="entry name" value="Cyt_P450_E_grp-I"/>
</dbReference>
<evidence type="ECO:0000256" key="5">
    <source>
        <dbReference type="ARBA" id="ARBA00023004"/>
    </source>
</evidence>
<dbReference type="GO" id="GO:0005506">
    <property type="term" value="F:iron ion binding"/>
    <property type="evidence" value="ECO:0007669"/>
    <property type="project" value="InterPro"/>
</dbReference>
<dbReference type="PANTHER" id="PTHR24305:SF232">
    <property type="entry name" value="P450, PUTATIVE (EUROFUNG)-RELATED"/>
    <property type="match status" value="1"/>
</dbReference>
<keyword evidence="7" id="KW-0560">Oxidoreductase</keyword>
<keyword evidence="8" id="KW-1133">Transmembrane helix</keyword>
<evidence type="ECO:0000313" key="9">
    <source>
        <dbReference type="EMBL" id="KAH7363277.1"/>
    </source>
</evidence>
<evidence type="ECO:0000256" key="7">
    <source>
        <dbReference type="RuleBase" id="RU000461"/>
    </source>
</evidence>
<dbReference type="GO" id="GO:0016705">
    <property type="term" value="F:oxidoreductase activity, acting on paired donors, with incorporation or reduction of molecular oxygen"/>
    <property type="evidence" value="ECO:0007669"/>
    <property type="project" value="InterPro"/>
</dbReference>
<dbReference type="EMBL" id="JAGPXD010000003">
    <property type="protein sequence ID" value="KAH7363277.1"/>
    <property type="molecule type" value="Genomic_DNA"/>
</dbReference>
<reference evidence="9" key="1">
    <citation type="journal article" date="2021" name="Nat. Commun.">
        <title>Genetic determinants of endophytism in the Arabidopsis root mycobiome.</title>
        <authorList>
            <person name="Mesny F."/>
            <person name="Miyauchi S."/>
            <person name="Thiergart T."/>
            <person name="Pickel B."/>
            <person name="Atanasova L."/>
            <person name="Karlsson M."/>
            <person name="Huettel B."/>
            <person name="Barry K.W."/>
            <person name="Haridas S."/>
            <person name="Chen C."/>
            <person name="Bauer D."/>
            <person name="Andreopoulos W."/>
            <person name="Pangilinan J."/>
            <person name="LaButti K."/>
            <person name="Riley R."/>
            <person name="Lipzen A."/>
            <person name="Clum A."/>
            <person name="Drula E."/>
            <person name="Henrissat B."/>
            <person name="Kohler A."/>
            <person name="Grigoriev I.V."/>
            <person name="Martin F.M."/>
            <person name="Hacquard S."/>
        </authorList>
    </citation>
    <scope>NUCLEOTIDE SEQUENCE</scope>
    <source>
        <strain evidence="9">MPI-CAGE-AT-0016</strain>
    </source>
</reference>
<evidence type="ECO:0000256" key="2">
    <source>
        <dbReference type="ARBA" id="ARBA00010617"/>
    </source>
</evidence>
<feature type="binding site" description="axial binding residue" evidence="6">
    <location>
        <position position="529"/>
    </location>
    <ligand>
        <name>heme</name>
        <dbReference type="ChEBI" id="CHEBI:30413"/>
    </ligand>
    <ligandPart>
        <name>Fe</name>
        <dbReference type="ChEBI" id="CHEBI:18248"/>
    </ligandPart>
</feature>
<keyword evidence="8" id="KW-0812">Transmembrane</keyword>
<dbReference type="Pfam" id="PF00067">
    <property type="entry name" value="p450"/>
    <property type="match status" value="2"/>
</dbReference>
<gene>
    <name evidence="9" type="ORF">B0T11DRAFT_306282</name>
</gene>
<comment type="caution">
    <text evidence="9">The sequence shown here is derived from an EMBL/GenBank/DDBJ whole genome shotgun (WGS) entry which is preliminary data.</text>
</comment>
<dbReference type="OrthoDB" id="1470350at2759"/>
<evidence type="ECO:0000256" key="6">
    <source>
        <dbReference type="PIRSR" id="PIRSR602401-1"/>
    </source>
</evidence>
<accession>A0A8K0TH26</accession>
<dbReference type="InterPro" id="IPR050121">
    <property type="entry name" value="Cytochrome_P450_monoxygenase"/>
</dbReference>
<dbReference type="PRINTS" id="PR00463">
    <property type="entry name" value="EP450I"/>
</dbReference>
<proteinExistence type="inferred from homology"/>
<evidence type="ECO:0000256" key="4">
    <source>
        <dbReference type="ARBA" id="ARBA00022723"/>
    </source>
</evidence>
<keyword evidence="8" id="KW-0472">Membrane</keyword>
<evidence type="ECO:0000313" key="10">
    <source>
        <dbReference type="Proteomes" id="UP000813385"/>
    </source>
</evidence>
<keyword evidence="7" id="KW-0503">Monooxygenase</keyword>
<keyword evidence="5 6" id="KW-0408">Iron</keyword>
<dbReference type="InterPro" id="IPR017972">
    <property type="entry name" value="Cyt_P450_CS"/>
</dbReference>
<evidence type="ECO:0000256" key="3">
    <source>
        <dbReference type="ARBA" id="ARBA00022617"/>
    </source>
</evidence>
<sequence length="583" mass="65816">MASHSDRIRHPVVAAAVLVAGFSFLLALRRVNRLRKPLPGIPYNPGAVSYMLGDIPAAMRSKNPWMLWATQGVTHNSPLTQIFMRPFQQPWVLVTDPWLSADIFTKRTKEFDRSDVTGELFGAILPGFHLVYKSADPHFKKNKELVRELMTPSFINEVTAPQIYHSIQMMIDLWYRKIEMAGGRPFEAGLDIHHAAIDIILGASFGFDDGKSQIAKEIRSLEAKESQPTKGEGDSRHGDEDAFEFKLAPLDDSVRAFTILMESVGVVVSSPAPRLHHFLYRNLSPKMRKATALRNRLRDEEVTKSLERRNSPKPQRCALDQLLTREDAIAAKEGREANYRSVTIMSELLGYLGAGHETTSAVLRWALKYLVHNQHAQKKLRDALHSSYPDARKQSRRPTLEEILRTNIPYVDAVIDETLRCAWVLPLIMRQALVDTQILGKPIPKGTTLVLFGMGPGLTMPALKLDDEESQKSVEAFRNKVGSFDENNMDEFLPERWLKTTVNKSGQEETVFNANAGPTMGFGHGPRSCFGRRMATAEIKIFLTLVIWSFEMLPLGPKLWNMDESLGLTRHPKDVNLKLRRCT</sequence>
<dbReference type="GO" id="GO:0020037">
    <property type="term" value="F:heme binding"/>
    <property type="evidence" value="ECO:0007669"/>
    <property type="project" value="InterPro"/>
</dbReference>
<dbReference type="PROSITE" id="PS00086">
    <property type="entry name" value="CYTOCHROME_P450"/>
    <property type="match status" value="1"/>
</dbReference>
<dbReference type="SUPFAM" id="SSF48264">
    <property type="entry name" value="Cytochrome P450"/>
    <property type="match status" value="1"/>
</dbReference>
<comment type="similarity">
    <text evidence="2 7">Belongs to the cytochrome P450 family.</text>
</comment>
<feature type="transmembrane region" description="Helical" evidence="8">
    <location>
        <begin position="12"/>
        <end position="28"/>
    </location>
</feature>
<name>A0A8K0TH26_9PEZI</name>
<organism evidence="9 10">
    <name type="scientific">Plectosphaerella cucumerina</name>
    <dbReference type="NCBI Taxonomy" id="40658"/>
    <lineage>
        <taxon>Eukaryota</taxon>
        <taxon>Fungi</taxon>
        <taxon>Dikarya</taxon>
        <taxon>Ascomycota</taxon>
        <taxon>Pezizomycotina</taxon>
        <taxon>Sordariomycetes</taxon>
        <taxon>Hypocreomycetidae</taxon>
        <taxon>Glomerellales</taxon>
        <taxon>Plectosphaerellaceae</taxon>
        <taxon>Plectosphaerella</taxon>
    </lineage>
</organism>
<evidence type="ECO:0000256" key="8">
    <source>
        <dbReference type="SAM" id="Phobius"/>
    </source>
</evidence>
<dbReference type="Proteomes" id="UP000813385">
    <property type="component" value="Unassembled WGS sequence"/>
</dbReference>